<comment type="caution">
    <text evidence="2">The sequence shown here is derived from an EMBL/GenBank/DDBJ whole genome shotgun (WGS) entry which is preliminary data.</text>
</comment>
<reference evidence="2" key="1">
    <citation type="submission" date="2020-08" db="EMBL/GenBank/DDBJ databases">
        <title>Multicomponent nature underlies the extraordinary mechanical properties of spider dragline silk.</title>
        <authorList>
            <person name="Kono N."/>
            <person name="Nakamura H."/>
            <person name="Mori M."/>
            <person name="Yoshida Y."/>
            <person name="Ohtoshi R."/>
            <person name="Malay A.D."/>
            <person name="Moran D.A.P."/>
            <person name="Tomita M."/>
            <person name="Numata K."/>
            <person name="Arakawa K."/>
        </authorList>
    </citation>
    <scope>NUCLEOTIDE SEQUENCE</scope>
</reference>
<keyword evidence="1" id="KW-0812">Transmembrane</keyword>
<accession>A0A8X6WHU2</accession>
<evidence type="ECO:0000313" key="3">
    <source>
        <dbReference type="Proteomes" id="UP000887159"/>
    </source>
</evidence>
<organism evidence="2 3">
    <name type="scientific">Trichonephila clavipes</name>
    <name type="common">Golden silk orbweaver</name>
    <name type="synonym">Nephila clavipes</name>
    <dbReference type="NCBI Taxonomy" id="2585209"/>
    <lineage>
        <taxon>Eukaryota</taxon>
        <taxon>Metazoa</taxon>
        <taxon>Ecdysozoa</taxon>
        <taxon>Arthropoda</taxon>
        <taxon>Chelicerata</taxon>
        <taxon>Arachnida</taxon>
        <taxon>Araneae</taxon>
        <taxon>Araneomorphae</taxon>
        <taxon>Entelegynae</taxon>
        <taxon>Araneoidea</taxon>
        <taxon>Nephilidae</taxon>
        <taxon>Trichonephila</taxon>
    </lineage>
</organism>
<feature type="transmembrane region" description="Helical" evidence="1">
    <location>
        <begin position="80"/>
        <end position="101"/>
    </location>
</feature>
<proteinExistence type="predicted"/>
<evidence type="ECO:0000313" key="2">
    <source>
        <dbReference type="EMBL" id="GFY35362.1"/>
    </source>
</evidence>
<keyword evidence="1" id="KW-0472">Membrane</keyword>
<dbReference type="Proteomes" id="UP000887159">
    <property type="component" value="Unassembled WGS sequence"/>
</dbReference>
<feature type="transmembrane region" description="Helical" evidence="1">
    <location>
        <begin position="107"/>
        <end position="128"/>
    </location>
</feature>
<evidence type="ECO:0000256" key="1">
    <source>
        <dbReference type="SAM" id="Phobius"/>
    </source>
</evidence>
<name>A0A8X6WHU2_TRICX</name>
<keyword evidence="1" id="KW-1133">Transmembrane helix</keyword>
<keyword evidence="3" id="KW-1185">Reference proteome</keyword>
<dbReference type="EMBL" id="BMAU01021431">
    <property type="protein sequence ID" value="GFY35362.1"/>
    <property type="molecule type" value="Genomic_DNA"/>
</dbReference>
<sequence length="195" mass="21782">MRRGRMNVIQFVEDLLIPSLLQYMIDIVLYGRFIPGNRQVCCMGSDMDRAALSACSLAKKNERIFVNGEFIRKILIKFSLLHVVVIISLSSFVISVGVAFLDLCGTLFIFDIWFLYFWALSSISGLSFTNCWASAALECSLLDSLWTDADKFSVETEKLGGRTGKILRPSSVALKSKNQEINRLQLAVVALGNLL</sequence>
<gene>
    <name evidence="2" type="ORF">TNCV_797111</name>
</gene>
<dbReference type="AlphaFoldDB" id="A0A8X6WHU2"/>
<protein>
    <submittedName>
        <fullName evidence="2">Uncharacterized protein</fullName>
    </submittedName>
</protein>